<gene>
    <name evidence="2" type="ORF">ACFOWX_11600</name>
</gene>
<sequence>MVQEDQNNNAPKTGLLARISNDNRKAWLAGSALLAGGLIIGGYLMGDGLVRMKGADRAVTVRGLDERDVTADLATWTIAYSATTGDLQSAQAKVDRDTQSIRAFFKILGFDGEAIQPTGANVTSYINNGVATYTVKQRMSLRTTDIKKAQAAVKRQFDLVKSGVEMEEGSGMTFTFTKLNDIKPQMIAAATKDARKSAEQFAKDSGTGVGSIKSATQGYFEVTSRDGDSGGWGVADSPYKKVRVVTTVEYYLD</sequence>
<reference evidence="3" key="1">
    <citation type="journal article" date="2019" name="Int. J. Syst. Evol. Microbiol.">
        <title>The Global Catalogue of Microorganisms (GCM) 10K type strain sequencing project: providing services to taxonomists for standard genome sequencing and annotation.</title>
        <authorList>
            <consortium name="The Broad Institute Genomics Platform"/>
            <consortium name="The Broad Institute Genome Sequencing Center for Infectious Disease"/>
            <person name="Wu L."/>
            <person name="Ma J."/>
        </authorList>
    </citation>
    <scope>NUCLEOTIDE SEQUENCE [LARGE SCALE GENOMIC DNA]</scope>
    <source>
        <strain evidence="3">CECT 8531</strain>
    </source>
</reference>
<dbReference type="Pfam" id="PF04402">
    <property type="entry name" value="SIMPL"/>
    <property type="match status" value="1"/>
</dbReference>
<dbReference type="Proteomes" id="UP001595887">
    <property type="component" value="Unassembled WGS sequence"/>
</dbReference>
<evidence type="ECO:0000313" key="2">
    <source>
        <dbReference type="EMBL" id="MFC4293059.1"/>
    </source>
</evidence>
<dbReference type="InterPro" id="IPR007497">
    <property type="entry name" value="SIMPL/DUF541"/>
</dbReference>
<organism evidence="2 3">
    <name type="scientific">Sphingorhabdus arenilitoris</name>
    <dbReference type="NCBI Taxonomy" id="1490041"/>
    <lineage>
        <taxon>Bacteria</taxon>
        <taxon>Pseudomonadati</taxon>
        <taxon>Pseudomonadota</taxon>
        <taxon>Alphaproteobacteria</taxon>
        <taxon>Sphingomonadales</taxon>
        <taxon>Sphingomonadaceae</taxon>
        <taxon>Sphingorhabdus</taxon>
    </lineage>
</organism>
<dbReference type="PANTHER" id="PTHR34387:SF2">
    <property type="entry name" value="SLR1258 PROTEIN"/>
    <property type="match status" value="1"/>
</dbReference>
<dbReference type="Gene3D" id="3.30.70.2970">
    <property type="entry name" value="Protein of unknown function (DUF541), domain 2"/>
    <property type="match status" value="1"/>
</dbReference>
<comment type="caution">
    <text evidence="2">The sequence shown here is derived from an EMBL/GenBank/DDBJ whole genome shotgun (WGS) entry which is preliminary data.</text>
</comment>
<dbReference type="RefSeq" id="WP_381424260.1">
    <property type="nucleotide sequence ID" value="NZ_JBHSDH010000013.1"/>
</dbReference>
<feature type="transmembrane region" description="Helical" evidence="1">
    <location>
        <begin position="26"/>
        <end position="45"/>
    </location>
</feature>
<dbReference type="PANTHER" id="PTHR34387">
    <property type="entry name" value="SLR1258 PROTEIN"/>
    <property type="match status" value="1"/>
</dbReference>
<evidence type="ECO:0000313" key="3">
    <source>
        <dbReference type="Proteomes" id="UP001595887"/>
    </source>
</evidence>
<keyword evidence="1" id="KW-0812">Transmembrane</keyword>
<dbReference type="InterPro" id="IPR016907">
    <property type="entry name" value="UCP029033"/>
</dbReference>
<dbReference type="PIRSF" id="PIRSF029033">
    <property type="entry name" value="UCP029033"/>
    <property type="match status" value="1"/>
</dbReference>
<name>A0ABV8RJV0_9SPHN</name>
<keyword evidence="1" id="KW-0472">Membrane</keyword>
<proteinExistence type="predicted"/>
<accession>A0ABV8RJV0</accession>
<evidence type="ECO:0000256" key="1">
    <source>
        <dbReference type="SAM" id="Phobius"/>
    </source>
</evidence>
<dbReference type="InterPro" id="IPR052022">
    <property type="entry name" value="26kDa_periplasmic_antigen"/>
</dbReference>
<dbReference type="EMBL" id="JBHSDH010000013">
    <property type="protein sequence ID" value="MFC4293059.1"/>
    <property type="molecule type" value="Genomic_DNA"/>
</dbReference>
<keyword evidence="1" id="KW-1133">Transmembrane helix</keyword>
<protein>
    <submittedName>
        <fullName evidence="2">SIMPL domain-containing protein</fullName>
    </submittedName>
</protein>
<keyword evidence="3" id="KW-1185">Reference proteome</keyword>